<dbReference type="EMBL" id="LT906468">
    <property type="protein sequence ID" value="SNV63062.1"/>
    <property type="molecule type" value="Genomic_DNA"/>
</dbReference>
<evidence type="ECO:0000256" key="4">
    <source>
        <dbReference type="ARBA" id="ARBA00022553"/>
    </source>
</evidence>
<feature type="modified residue" description="4-aspartylphosphate" evidence="8">
    <location>
        <position position="851"/>
    </location>
</feature>
<dbReference type="InterPro" id="IPR005467">
    <property type="entry name" value="His_kinase_dom"/>
</dbReference>
<dbReference type="InterPro" id="IPR004358">
    <property type="entry name" value="Sig_transdc_His_kin-like_C"/>
</dbReference>
<dbReference type="GO" id="GO:0016020">
    <property type="term" value="C:membrane"/>
    <property type="evidence" value="ECO:0007669"/>
    <property type="project" value="UniProtKB-SubCell"/>
</dbReference>
<dbReference type="SMART" id="SM00388">
    <property type="entry name" value="HisKA"/>
    <property type="match status" value="1"/>
</dbReference>
<dbReference type="SMART" id="SM00448">
    <property type="entry name" value="REC"/>
    <property type="match status" value="3"/>
</dbReference>
<evidence type="ECO:0000256" key="5">
    <source>
        <dbReference type="ARBA" id="ARBA00022679"/>
    </source>
</evidence>
<evidence type="ECO:0000256" key="9">
    <source>
        <dbReference type="SAM" id="Coils"/>
    </source>
</evidence>
<dbReference type="Pfam" id="PF00512">
    <property type="entry name" value="HisKA"/>
    <property type="match status" value="1"/>
</dbReference>
<evidence type="ECO:0000313" key="15">
    <source>
        <dbReference type="Proteomes" id="UP000215355"/>
    </source>
</evidence>
<keyword evidence="4 8" id="KW-0597">Phosphoprotein</keyword>
<dbReference type="InterPro" id="IPR007891">
    <property type="entry name" value="CHASE3"/>
</dbReference>
<evidence type="ECO:0000256" key="1">
    <source>
        <dbReference type="ARBA" id="ARBA00000085"/>
    </source>
</evidence>
<dbReference type="Pfam" id="PF05227">
    <property type="entry name" value="CHASE3"/>
    <property type="match status" value="1"/>
</dbReference>
<dbReference type="Gene3D" id="1.10.287.130">
    <property type="match status" value="1"/>
</dbReference>
<organism evidence="14 15">
    <name type="scientific">Sphingobacterium mizutaii</name>
    <dbReference type="NCBI Taxonomy" id="1010"/>
    <lineage>
        <taxon>Bacteria</taxon>
        <taxon>Pseudomonadati</taxon>
        <taxon>Bacteroidota</taxon>
        <taxon>Sphingobacteriia</taxon>
        <taxon>Sphingobacteriales</taxon>
        <taxon>Sphingobacteriaceae</taxon>
        <taxon>Sphingobacterium</taxon>
    </lineage>
</organism>
<dbReference type="CDD" id="cd19410">
    <property type="entry name" value="HK9-like_sensor"/>
    <property type="match status" value="1"/>
</dbReference>
<keyword evidence="5 14" id="KW-0808">Transferase</keyword>
<dbReference type="Gene3D" id="3.40.50.2300">
    <property type="match status" value="3"/>
</dbReference>
<dbReference type="AlphaFoldDB" id="A0AAJ4XFL7"/>
<dbReference type="InterPro" id="IPR003660">
    <property type="entry name" value="HAMP_dom"/>
</dbReference>
<dbReference type="SUPFAM" id="SSF52172">
    <property type="entry name" value="CheY-like"/>
    <property type="match status" value="3"/>
</dbReference>
<dbReference type="Gene3D" id="3.30.565.10">
    <property type="entry name" value="Histidine kinase-like ATPase, C-terminal domain"/>
    <property type="match status" value="1"/>
</dbReference>
<evidence type="ECO:0000256" key="3">
    <source>
        <dbReference type="ARBA" id="ARBA00012438"/>
    </source>
</evidence>
<dbReference type="PANTHER" id="PTHR45339">
    <property type="entry name" value="HYBRID SIGNAL TRANSDUCTION HISTIDINE KINASE J"/>
    <property type="match status" value="1"/>
</dbReference>
<proteinExistence type="predicted"/>
<evidence type="ECO:0000256" key="10">
    <source>
        <dbReference type="SAM" id="Phobius"/>
    </source>
</evidence>
<keyword evidence="10" id="KW-0812">Transmembrane</keyword>
<keyword evidence="6 14" id="KW-0418">Kinase</keyword>
<dbReference type="CDD" id="cd17546">
    <property type="entry name" value="REC_hyHK_CKI1_RcsC-like"/>
    <property type="match status" value="1"/>
</dbReference>
<dbReference type="InterPro" id="IPR011006">
    <property type="entry name" value="CheY-like_superfamily"/>
</dbReference>
<dbReference type="PROSITE" id="PS50110">
    <property type="entry name" value="RESPONSE_REGULATORY"/>
    <property type="match status" value="3"/>
</dbReference>
<dbReference type="InterPro" id="IPR003594">
    <property type="entry name" value="HATPase_dom"/>
</dbReference>
<feature type="modified residue" description="4-aspartylphosphate" evidence="8">
    <location>
        <position position="1121"/>
    </location>
</feature>
<evidence type="ECO:0000313" key="14">
    <source>
        <dbReference type="EMBL" id="SNV63062.1"/>
    </source>
</evidence>
<keyword evidence="9" id="KW-0175">Coiled coil</keyword>
<dbReference type="Proteomes" id="UP000215355">
    <property type="component" value="Chromosome 1"/>
</dbReference>
<dbReference type="EC" id="2.7.13.3" evidence="3"/>
<keyword evidence="10" id="KW-1133">Transmembrane helix</keyword>
<evidence type="ECO:0000256" key="8">
    <source>
        <dbReference type="PROSITE-ProRule" id="PRU00169"/>
    </source>
</evidence>
<dbReference type="RefSeq" id="WP_093099521.1">
    <property type="nucleotide sequence ID" value="NZ_FNGK01000004.1"/>
</dbReference>
<feature type="domain" description="Response regulatory" evidence="12">
    <location>
        <begin position="925"/>
        <end position="1041"/>
    </location>
</feature>
<dbReference type="KEGG" id="smiz:4412673_03846"/>
<protein>
    <recommendedName>
        <fullName evidence="3">histidine kinase</fullName>
        <ecNumber evidence="3">2.7.13.3</ecNumber>
    </recommendedName>
</protein>
<evidence type="ECO:0000256" key="6">
    <source>
        <dbReference type="ARBA" id="ARBA00022777"/>
    </source>
</evidence>
<dbReference type="SUPFAM" id="SSF47384">
    <property type="entry name" value="Homodimeric domain of signal transducing histidine kinase"/>
    <property type="match status" value="1"/>
</dbReference>
<dbReference type="GO" id="GO:0000155">
    <property type="term" value="F:phosphorelay sensor kinase activity"/>
    <property type="evidence" value="ECO:0007669"/>
    <property type="project" value="InterPro"/>
</dbReference>
<dbReference type="CDD" id="cd06225">
    <property type="entry name" value="HAMP"/>
    <property type="match status" value="1"/>
</dbReference>
<dbReference type="Pfam" id="PF02518">
    <property type="entry name" value="HATPase_c"/>
    <property type="match status" value="1"/>
</dbReference>
<dbReference type="Pfam" id="PF01590">
    <property type="entry name" value="GAF"/>
    <property type="match status" value="1"/>
</dbReference>
<dbReference type="SMART" id="SM00387">
    <property type="entry name" value="HATPase_c"/>
    <property type="match status" value="1"/>
</dbReference>
<accession>A0AAJ4XFL7</accession>
<dbReference type="Pfam" id="PF00072">
    <property type="entry name" value="Response_reg"/>
    <property type="match status" value="3"/>
</dbReference>
<feature type="domain" description="Response regulatory" evidence="12">
    <location>
        <begin position="802"/>
        <end position="916"/>
    </location>
</feature>
<keyword evidence="10" id="KW-0472">Membrane</keyword>
<evidence type="ECO:0000256" key="7">
    <source>
        <dbReference type="ARBA" id="ARBA00023012"/>
    </source>
</evidence>
<dbReference type="InterPro" id="IPR003018">
    <property type="entry name" value="GAF"/>
</dbReference>
<gene>
    <name evidence="14" type="primary">luxQ_4</name>
    <name evidence="14" type="ORF">SAMEA4412673_03846</name>
</gene>
<feature type="domain" description="Response regulatory" evidence="12">
    <location>
        <begin position="1071"/>
        <end position="1188"/>
    </location>
</feature>
<dbReference type="FunFam" id="3.30.565.10:FF:000010">
    <property type="entry name" value="Sensor histidine kinase RcsC"/>
    <property type="match status" value="1"/>
</dbReference>
<dbReference type="InterPro" id="IPR036890">
    <property type="entry name" value="HATPase_C_sf"/>
</dbReference>
<feature type="transmembrane region" description="Helical" evidence="10">
    <location>
        <begin position="176"/>
        <end position="198"/>
    </location>
</feature>
<name>A0AAJ4XFL7_9SPHI</name>
<dbReference type="CDD" id="cd16922">
    <property type="entry name" value="HATPase_EvgS-ArcB-TorS-like"/>
    <property type="match status" value="1"/>
</dbReference>
<dbReference type="InterPro" id="IPR003661">
    <property type="entry name" value="HisK_dim/P_dom"/>
</dbReference>
<dbReference type="SMART" id="SM00065">
    <property type="entry name" value="GAF"/>
    <property type="match status" value="1"/>
</dbReference>
<evidence type="ECO:0000259" key="12">
    <source>
        <dbReference type="PROSITE" id="PS50110"/>
    </source>
</evidence>
<evidence type="ECO:0000256" key="2">
    <source>
        <dbReference type="ARBA" id="ARBA00004370"/>
    </source>
</evidence>
<dbReference type="PRINTS" id="PR00344">
    <property type="entry name" value="BCTRLSENSOR"/>
</dbReference>
<dbReference type="InterPro" id="IPR036097">
    <property type="entry name" value="HisK_dim/P_sf"/>
</dbReference>
<dbReference type="SUPFAM" id="SSF55781">
    <property type="entry name" value="GAF domain-like"/>
    <property type="match status" value="1"/>
</dbReference>
<reference evidence="14 15" key="1">
    <citation type="submission" date="2017-06" db="EMBL/GenBank/DDBJ databases">
        <authorList>
            <consortium name="Pathogen Informatics"/>
        </authorList>
    </citation>
    <scope>NUCLEOTIDE SEQUENCE [LARGE SCALE GENOMIC DNA]</scope>
    <source>
        <strain evidence="14 15">NCTC12149</strain>
    </source>
</reference>
<feature type="domain" description="HAMP" evidence="13">
    <location>
        <begin position="219"/>
        <end position="271"/>
    </location>
</feature>
<dbReference type="PROSITE" id="PS50885">
    <property type="entry name" value="HAMP"/>
    <property type="match status" value="1"/>
</dbReference>
<comment type="subcellular location">
    <subcellularLocation>
        <location evidence="2">Membrane</location>
    </subcellularLocation>
</comment>
<keyword evidence="7" id="KW-0902">Two-component regulatory system</keyword>
<sequence>MAKNVFRNLQIGFGFSMAILLASSAVMFLSLRKQRENKALMDQSQRTILNSQLVLIDLQNAETGQRGYLLTGQEEFLAPYRDSRRDLPQHLGNLINGDLSPIQMTRAQGLGRLAMERIEVLEELMAQRLSSGNLSPDHLDRGKSIMDSCRVLIGEIQHEEEAREGKRSEELDNSTLTTTILFAFASLMSLVITAILFWKLRGDYRRRAELQQELLEKDSDMKHRLNIIRGIARQVTKGNYSVIIDDTKKDDLGNIAESLRIMTESLKKNFDQLQRNEWRKNGLAQLNSGLMGNPGLEEIAKFSMEFITDYMDLENGAVFMVERSTFKVMHTVGLQSLPFSEVPLTGGILGEVYRTKRYRVLKDLYPEEFKLSFAQGEILVRQIALVPIIYQQECMGILEVGSRGDISEEKIGIISDFCETIGISMAAAQSRRRVQQLLEETQTQTEELQVQHAELETLNSELEAQAGRLRVSEEELRSQQDELLISNQELEKRSHLLEERNQVIVARNREIQEKAEALALSTKYKSEFLANMSHELRTPLNSILLLSRVLTENTDGNLNQEQVESAQVIWSSGTGLLTLIDEILDLSKIEAGKMDIELEEFRLADLISELQQMFSPLTKEKNLELRIENGLPGDFNLKSDRLRLEQVLRNLLSNAIKFTENGHITLRVERTSGPGASIRFHVRDTGIGIPQEKQKLIFEAFQQADGSTRRQYGGTGLGLSISREIARLLHGELNVESTPGQGSCFILSLPLDFVNGEQIDVQNEEPIAPLNKALENPAIGPGILIPQFIPDDRGTIAPGDKAILIVEDDETFARLVLQYARKAGYKAIAVGRGDLALEAALRFSPKAILLDIVLPHMDGWQVLEGLKSNPDTRHIPVHMMSAEQAKKSESIRRGAIDFIRKPFQNQGFQEIFSKIDSALSNGPKKVLIVEENPKHAEALSSYLESFDISTEVKSSLEQGVKALTSGKVECVILDMGIPDPGAYETLETIKGQDGLEDLPIIVFTGKSLSGQEEMRIKEYADSIVLKTAHSFQRILDEVSLFLHLVENKTSGLSPQVNAKGSRLAEILHGRKVLIADDDIRNIFSISRALEKFNMEIYSAIDGVEACQVLESQPDIDIVLMDIMMPKMDGFQAIEKIRSMEIFSKLPIIAVTAKAMMGDRERCMKAGASDYISKPVDLDQLVSLLRVWLFNR</sequence>
<evidence type="ECO:0000259" key="13">
    <source>
        <dbReference type="PROSITE" id="PS50885"/>
    </source>
</evidence>
<dbReference type="CDD" id="cd00082">
    <property type="entry name" value="HisKA"/>
    <property type="match status" value="1"/>
</dbReference>
<feature type="modified residue" description="4-aspartylphosphate" evidence="8">
    <location>
        <position position="974"/>
    </location>
</feature>
<dbReference type="PANTHER" id="PTHR45339:SF1">
    <property type="entry name" value="HYBRID SIGNAL TRANSDUCTION HISTIDINE KINASE J"/>
    <property type="match status" value="1"/>
</dbReference>
<dbReference type="PROSITE" id="PS50109">
    <property type="entry name" value="HIS_KIN"/>
    <property type="match status" value="1"/>
</dbReference>
<feature type="domain" description="Histidine kinase" evidence="11">
    <location>
        <begin position="531"/>
        <end position="753"/>
    </location>
</feature>
<dbReference type="SUPFAM" id="SSF55874">
    <property type="entry name" value="ATPase domain of HSP90 chaperone/DNA topoisomerase II/histidine kinase"/>
    <property type="match status" value="1"/>
</dbReference>
<evidence type="ECO:0000259" key="11">
    <source>
        <dbReference type="PROSITE" id="PS50109"/>
    </source>
</evidence>
<dbReference type="InterPro" id="IPR029016">
    <property type="entry name" value="GAF-like_dom_sf"/>
</dbReference>
<dbReference type="Gene3D" id="3.30.450.40">
    <property type="match status" value="1"/>
</dbReference>
<dbReference type="InterPro" id="IPR001789">
    <property type="entry name" value="Sig_transdc_resp-reg_receiver"/>
</dbReference>
<comment type="catalytic activity">
    <reaction evidence="1">
        <text>ATP + protein L-histidine = ADP + protein N-phospho-L-histidine.</text>
        <dbReference type="EC" id="2.7.13.3"/>
    </reaction>
</comment>
<feature type="transmembrane region" description="Helical" evidence="10">
    <location>
        <begin position="12"/>
        <end position="31"/>
    </location>
</feature>
<feature type="coiled-coil region" evidence="9">
    <location>
        <begin position="427"/>
        <end position="500"/>
    </location>
</feature>